<accession>A0A813Z8R0</accession>
<reference evidence="1" key="1">
    <citation type="submission" date="2021-02" db="EMBL/GenBank/DDBJ databases">
        <authorList>
            <person name="Nowell W R."/>
        </authorList>
    </citation>
    <scope>NUCLEOTIDE SEQUENCE</scope>
</reference>
<dbReference type="EMBL" id="CAJOBA010066060">
    <property type="protein sequence ID" value="CAF4362458.1"/>
    <property type="molecule type" value="Genomic_DNA"/>
</dbReference>
<proteinExistence type="predicted"/>
<name>A0A813Z8R0_9BILA</name>
<evidence type="ECO:0000313" key="1">
    <source>
        <dbReference type="EMBL" id="CAF0895013.1"/>
    </source>
</evidence>
<evidence type="ECO:0000313" key="5">
    <source>
        <dbReference type="Proteomes" id="UP000663829"/>
    </source>
</evidence>
<dbReference type="Proteomes" id="UP000681722">
    <property type="component" value="Unassembled WGS sequence"/>
</dbReference>
<dbReference type="EMBL" id="CAJNOQ010001441">
    <property type="protein sequence ID" value="CAF0895013.1"/>
    <property type="molecule type" value="Genomic_DNA"/>
</dbReference>
<evidence type="ECO:0000313" key="3">
    <source>
        <dbReference type="EMBL" id="CAF3678463.1"/>
    </source>
</evidence>
<comment type="caution">
    <text evidence="1">The sequence shown here is derived from an EMBL/GenBank/DDBJ whole genome shotgun (WGS) entry which is preliminary data.</text>
</comment>
<dbReference type="Proteomes" id="UP000677228">
    <property type="component" value="Unassembled WGS sequence"/>
</dbReference>
<dbReference type="Proteomes" id="UP000663829">
    <property type="component" value="Unassembled WGS sequence"/>
</dbReference>
<dbReference type="EMBL" id="CAJOBC010001440">
    <property type="protein sequence ID" value="CAF3678463.1"/>
    <property type="molecule type" value="Genomic_DNA"/>
</dbReference>
<gene>
    <name evidence="1" type="ORF">GPM918_LOCUS8327</name>
    <name evidence="2" type="ORF">OVA965_LOCUS40228</name>
    <name evidence="3" type="ORF">SRO942_LOCUS8322</name>
    <name evidence="4" type="ORF">TMI583_LOCUS41636</name>
</gene>
<dbReference type="AlphaFoldDB" id="A0A813Z8R0"/>
<evidence type="ECO:0000313" key="4">
    <source>
        <dbReference type="EMBL" id="CAF4362458.1"/>
    </source>
</evidence>
<keyword evidence="5" id="KW-1185">Reference proteome</keyword>
<dbReference type="EMBL" id="CAJNOK010043305">
    <property type="protein sequence ID" value="CAF1568738.1"/>
    <property type="molecule type" value="Genomic_DNA"/>
</dbReference>
<dbReference type="Proteomes" id="UP000682733">
    <property type="component" value="Unassembled WGS sequence"/>
</dbReference>
<organism evidence="1 5">
    <name type="scientific">Didymodactylos carnosus</name>
    <dbReference type="NCBI Taxonomy" id="1234261"/>
    <lineage>
        <taxon>Eukaryota</taxon>
        <taxon>Metazoa</taxon>
        <taxon>Spiralia</taxon>
        <taxon>Gnathifera</taxon>
        <taxon>Rotifera</taxon>
        <taxon>Eurotatoria</taxon>
        <taxon>Bdelloidea</taxon>
        <taxon>Philodinida</taxon>
        <taxon>Philodinidae</taxon>
        <taxon>Didymodactylos</taxon>
    </lineage>
</organism>
<protein>
    <submittedName>
        <fullName evidence="1">Uncharacterized protein</fullName>
    </submittedName>
</protein>
<evidence type="ECO:0000313" key="2">
    <source>
        <dbReference type="EMBL" id="CAF1568738.1"/>
    </source>
</evidence>
<sequence length="185" mass="21292">MFSESCSSAKKGCSSGLVVEDQLMIKEKREYQNRDDRLMQLIGLDKETFIPVVHETSLGLMLKYQRDNFGVTMPILGQFIQKYMEHRPRPSLEQIRIHGGKAIVYSLLPVHSVDPTSTDIVHDLYSLLDELYISAPEYFDQIKQNLMISLNEKDRNQKNSSVMKPVFTRKTKDIMMCAPSELSSR</sequence>